<comment type="caution">
    <text evidence="7">The sequence shown here is derived from an EMBL/GenBank/DDBJ whole genome shotgun (WGS) entry which is preliminary data.</text>
</comment>
<keyword evidence="8" id="KW-1185">Reference proteome</keyword>
<dbReference type="PANTHER" id="PTHR46481">
    <property type="entry name" value="ZINC FINGER BED DOMAIN-CONTAINING PROTEIN 4"/>
    <property type="match status" value="1"/>
</dbReference>
<evidence type="ECO:0000256" key="2">
    <source>
        <dbReference type="ARBA" id="ARBA00022723"/>
    </source>
</evidence>
<protein>
    <recommendedName>
        <fullName evidence="6">HAT C-terminal dimerisation domain-containing protein</fullName>
    </recommendedName>
</protein>
<dbReference type="InterPro" id="IPR012337">
    <property type="entry name" value="RNaseH-like_sf"/>
</dbReference>
<feature type="domain" description="HAT C-terminal dimerisation" evidence="6">
    <location>
        <begin position="474"/>
        <end position="526"/>
    </location>
</feature>
<keyword evidence="2" id="KW-0479">Metal-binding</keyword>
<dbReference type="Pfam" id="PF05699">
    <property type="entry name" value="Dimer_Tnp_hAT"/>
    <property type="match status" value="1"/>
</dbReference>
<dbReference type="AlphaFoldDB" id="A0A9Q1F6J7"/>
<evidence type="ECO:0000256" key="5">
    <source>
        <dbReference type="ARBA" id="ARBA00023242"/>
    </source>
</evidence>
<gene>
    <name evidence="7" type="ORF">SKAU_G00233520</name>
</gene>
<dbReference type="OrthoDB" id="10057873at2759"/>
<dbReference type="InterPro" id="IPR008906">
    <property type="entry name" value="HATC_C_dom"/>
</dbReference>
<keyword evidence="5" id="KW-0539">Nucleus</keyword>
<accession>A0A9Q1F6J7</accession>
<keyword evidence="4" id="KW-0862">Zinc</keyword>
<sequence>MPLSITENQHFRHFLSVADSKYLPVCRRTMTSKVESLVAESQEKIKVLLASADHVSVTVDIWSDRRMRGFLGVTGHVLATTEGIQLHSYLLACNRFKGTHTGEKISEAFESICDEYDIRQKLDFVICDNAANMKRAFTVCFPQEEDDEVNDDDNLDDAELWEDLSRGEQETVDQVLTRGSPKRQQCFAHTLQLVVGDGLKDARIMNSAFAKCSKLSSLLHTSTTFKDAFEDRFGQRGIPAAVNTRWNSSLRQIKAVLSFSHQELSNVVQGTDHQELVFSGREWNLMKELCDVLQPFAEATDLTQGEKTVTVSAVLPCVLSLNHHLEKLKEQVRFLRSMAKSLQSSLKKRFRGIFVNVRMSAAAPGEESLPFADPLYIRAAVLDPAFSMMWLHHDVLVNDDLKNEVADMVKDLILREMPSDETLLSPESQDLEQHVEESTGLFSEYRKRRKQDTTRSPETQLNNYLGLCSGQGCLSFWDANRNTLPALFPVAMRALAVPASSAPVERVFSHGGIMMRPHRARLGDKTL</sequence>
<dbReference type="InterPro" id="IPR052035">
    <property type="entry name" value="ZnF_BED_domain_contain"/>
</dbReference>
<proteinExistence type="predicted"/>
<dbReference type="Proteomes" id="UP001152622">
    <property type="component" value="Chromosome 8"/>
</dbReference>
<evidence type="ECO:0000313" key="7">
    <source>
        <dbReference type="EMBL" id="KAJ8351876.1"/>
    </source>
</evidence>
<evidence type="ECO:0000256" key="3">
    <source>
        <dbReference type="ARBA" id="ARBA00022771"/>
    </source>
</evidence>
<reference evidence="7" key="1">
    <citation type="journal article" date="2023" name="Science">
        <title>Genome structures resolve the early diversification of teleost fishes.</title>
        <authorList>
            <person name="Parey E."/>
            <person name="Louis A."/>
            <person name="Montfort J."/>
            <person name="Bouchez O."/>
            <person name="Roques C."/>
            <person name="Iampietro C."/>
            <person name="Lluch J."/>
            <person name="Castinel A."/>
            <person name="Donnadieu C."/>
            <person name="Desvignes T."/>
            <person name="Floi Bucao C."/>
            <person name="Jouanno E."/>
            <person name="Wen M."/>
            <person name="Mejri S."/>
            <person name="Dirks R."/>
            <person name="Jansen H."/>
            <person name="Henkel C."/>
            <person name="Chen W.J."/>
            <person name="Zahm M."/>
            <person name="Cabau C."/>
            <person name="Klopp C."/>
            <person name="Thompson A.W."/>
            <person name="Robinson-Rechavi M."/>
            <person name="Braasch I."/>
            <person name="Lecointre G."/>
            <person name="Bobe J."/>
            <person name="Postlethwait J.H."/>
            <person name="Berthelot C."/>
            <person name="Roest Crollius H."/>
            <person name="Guiguen Y."/>
        </authorList>
    </citation>
    <scope>NUCLEOTIDE SEQUENCE</scope>
    <source>
        <strain evidence="7">WJC10195</strain>
    </source>
</reference>
<evidence type="ECO:0000313" key="8">
    <source>
        <dbReference type="Proteomes" id="UP001152622"/>
    </source>
</evidence>
<dbReference type="EMBL" id="JAINUF010000008">
    <property type="protein sequence ID" value="KAJ8351876.1"/>
    <property type="molecule type" value="Genomic_DNA"/>
</dbReference>
<evidence type="ECO:0000256" key="4">
    <source>
        <dbReference type="ARBA" id="ARBA00022833"/>
    </source>
</evidence>
<dbReference type="SUPFAM" id="SSF53098">
    <property type="entry name" value="Ribonuclease H-like"/>
    <property type="match status" value="1"/>
</dbReference>
<name>A0A9Q1F6J7_SYNKA</name>
<dbReference type="GO" id="GO:0008270">
    <property type="term" value="F:zinc ion binding"/>
    <property type="evidence" value="ECO:0007669"/>
    <property type="project" value="UniProtKB-KW"/>
</dbReference>
<dbReference type="PANTHER" id="PTHR46481:SF10">
    <property type="entry name" value="ZINC FINGER BED DOMAIN-CONTAINING PROTEIN 39"/>
    <property type="match status" value="1"/>
</dbReference>
<evidence type="ECO:0000259" key="6">
    <source>
        <dbReference type="Pfam" id="PF05699"/>
    </source>
</evidence>
<organism evidence="7 8">
    <name type="scientific">Synaphobranchus kaupii</name>
    <name type="common">Kaup's arrowtooth eel</name>
    <dbReference type="NCBI Taxonomy" id="118154"/>
    <lineage>
        <taxon>Eukaryota</taxon>
        <taxon>Metazoa</taxon>
        <taxon>Chordata</taxon>
        <taxon>Craniata</taxon>
        <taxon>Vertebrata</taxon>
        <taxon>Euteleostomi</taxon>
        <taxon>Actinopterygii</taxon>
        <taxon>Neopterygii</taxon>
        <taxon>Teleostei</taxon>
        <taxon>Anguilliformes</taxon>
        <taxon>Synaphobranchidae</taxon>
        <taxon>Synaphobranchus</taxon>
    </lineage>
</organism>
<dbReference type="GO" id="GO:0046983">
    <property type="term" value="F:protein dimerization activity"/>
    <property type="evidence" value="ECO:0007669"/>
    <property type="project" value="InterPro"/>
</dbReference>
<dbReference type="GO" id="GO:0005634">
    <property type="term" value="C:nucleus"/>
    <property type="evidence" value="ECO:0007669"/>
    <property type="project" value="UniProtKB-SubCell"/>
</dbReference>
<evidence type="ECO:0000256" key="1">
    <source>
        <dbReference type="ARBA" id="ARBA00004123"/>
    </source>
</evidence>
<keyword evidence="3" id="KW-0863">Zinc-finger</keyword>
<comment type="subcellular location">
    <subcellularLocation>
        <location evidence="1">Nucleus</location>
    </subcellularLocation>
</comment>